<evidence type="ECO:0000256" key="1">
    <source>
        <dbReference type="ARBA" id="ARBA00022729"/>
    </source>
</evidence>
<dbReference type="InterPro" id="IPR018389">
    <property type="entry name" value="DctP_fam"/>
</dbReference>
<organism evidence="3 4">
    <name type="scientific">Consotaella salsifontis</name>
    <dbReference type="NCBI Taxonomy" id="1365950"/>
    <lineage>
        <taxon>Bacteria</taxon>
        <taxon>Pseudomonadati</taxon>
        <taxon>Pseudomonadota</taxon>
        <taxon>Alphaproteobacteria</taxon>
        <taxon>Hyphomicrobiales</taxon>
        <taxon>Aurantimonadaceae</taxon>
        <taxon>Consotaella</taxon>
    </lineage>
</organism>
<dbReference type="GO" id="GO:0055085">
    <property type="term" value="P:transmembrane transport"/>
    <property type="evidence" value="ECO:0007669"/>
    <property type="project" value="InterPro"/>
</dbReference>
<dbReference type="EMBL" id="FUXL01000017">
    <property type="protein sequence ID" value="SKA34649.1"/>
    <property type="molecule type" value="Genomic_DNA"/>
</dbReference>
<dbReference type="Proteomes" id="UP000190135">
    <property type="component" value="Unassembled WGS sequence"/>
</dbReference>
<dbReference type="OrthoDB" id="9803763at2"/>
<evidence type="ECO:0000313" key="4">
    <source>
        <dbReference type="Proteomes" id="UP000190135"/>
    </source>
</evidence>
<evidence type="ECO:0000313" key="3">
    <source>
        <dbReference type="EMBL" id="SKA34649.1"/>
    </source>
</evidence>
<dbReference type="PANTHER" id="PTHR33376:SF4">
    <property type="entry name" value="SIALIC ACID-BINDING PERIPLASMIC PROTEIN SIAP"/>
    <property type="match status" value="1"/>
</dbReference>
<keyword evidence="1 2" id="KW-0732">Signal</keyword>
<dbReference type="RefSeq" id="WP_078709993.1">
    <property type="nucleotide sequence ID" value="NZ_FUXL01000017.1"/>
</dbReference>
<dbReference type="AlphaFoldDB" id="A0A1T4T2W5"/>
<dbReference type="InterPro" id="IPR038404">
    <property type="entry name" value="TRAP_DctP_sf"/>
</dbReference>
<name>A0A1T4T2W5_9HYPH</name>
<keyword evidence="3" id="KW-0675">Receptor</keyword>
<dbReference type="NCBIfam" id="NF037995">
    <property type="entry name" value="TRAP_S1"/>
    <property type="match status" value="1"/>
</dbReference>
<gene>
    <name evidence="3" type="ORF">SAMN05428963_11788</name>
</gene>
<dbReference type="Gene3D" id="3.40.190.170">
    <property type="entry name" value="Bacterial extracellular solute-binding protein, family 7"/>
    <property type="match status" value="1"/>
</dbReference>
<keyword evidence="4" id="KW-1185">Reference proteome</keyword>
<dbReference type="STRING" id="1365950.SAMN05428963_11788"/>
<feature type="chain" id="PRO_5012052319" evidence="2">
    <location>
        <begin position="25"/>
        <end position="353"/>
    </location>
</feature>
<accession>A0A1T4T2W5</accession>
<protein>
    <submittedName>
        <fullName evidence="3">Tripartite ATP-independent transporter solute receptor, DctP family</fullName>
    </submittedName>
</protein>
<reference evidence="3 4" key="1">
    <citation type="submission" date="2017-02" db="EMBL/GenBank/DDBJ databases">
        <authorList>
            <person name="Peterson S.W."/>
        </authorList>
    </citation>
    <scope>NUCLEOTIDE SEQUENCE [LARGE SCALE GENOMIC DNA]</scope>
    <source>
        <strain evidence="3 4">USBA 369</strain>
    </source>
</reference>
<dbReference type="PANTHER" id="PTHR33376">
    <property type="match status" value="1"/>
</dbReference>
<evidence type="ECO:0000256" key="2">
    <source>
        <dbReference type="SAM" id="SignalP"/>
    </source>
</evidence>
<dbReference type="Pfam" id="PF03480">
    <property type="entry name" value="DctP"/>
    <property type="match status" value="1"/>
</dbReference>
<sequence>MKLFATMIAGASLMAMMLPLPAAAETTLNLTFLANQNDEDYDGAMVFKNYVETNTNGSVKVDVFAGAQLCGSAVECFESLKAGVVDIYNGTAGGAAVIYPPIQALDIPYLFSSDRVVMDVLRGPLEQQIRERVLEATNNEIMLLAIGQTGGWRGIGTTKKQVKTPADMAGLKIRTIESPIQQTLVRNMGASPTPLPFSEVYTGLTTGVIDGSLNSISDIVSANLNEQIKYLTLERNAYMTNMWYIGNTKFQSLTEEEKTVVLDGAHLFADVTFGVQPSKELAAYQAFRDSGGTIYIPTKEETAEFKKQADPVREWYLGQYGEEGKEFLAIIEDDIKQASDKIAAANQAAIANQ</sequence>
<feature type="signal peptide" evidence="2">
    <location>
        <begin position="1"/>
        <end position="24"/>
    </location>
</feature>
<proteinExistence type="predicted"/>